<dbReference type="STRING" id="1127696.HMPREF9134_01148"/>
<reference evidence="1 2" key="1">
    <citation type="submission" date="2012-05" db="EMBL/GenBank/DDBJ databases">
        <authorList>
            <person name="Weinstock G."/>
            <person name="Sodergren E."/>
            <person name="Lobos E.A."/>
            <person name="Fulton L."/>
            <person name="Fulton R."/>
            <person name="Courtney L."/>
            <person name="Fronick C."/>
            <person name="O'Laughlin M."/>
            <person name="Godfrey J."/>
            <person name="Wilson R.M."/>
            <person name="Miner T."/>
            <person name="Farmer C."/>
            <person name="Delehaunty K."/>
            <person name="Cordes M."/>
            <person name="Minx P."/>
            <person name="Tomlinson C."/>
            <person name="Chen J."/>
            <person name="Wollam A."/>
            <person name="Pepin K.H."/>
            <person name="Bhonagiri V."/>
            <person name="Zhang X."/>
            <person name="Suruliraj S."/>
            <person name="Warren W."/>
            <person name="Mitreva M."/>
            <person name="Mardis E.R."/>
            <person name="Wilson R.K."/>
        </authorList>
    </citation>
    <scope>NUCLEOTIDE SEQUENCE [LARGE SCALE GENOMIC DNA]</scope>
    <source>
        <strain evidence="1 2">F0037</strain>
    </source>
</reference>
<accession>L1NCF4</accession>
<protein>
    <recommendedName>
        <fullName evidence="3">Lipoprotein</fullName>
    </recommendedName>
</protein>
<dbReference type="PATRIC" id="fig|1127696.3.peg.1031"/>
<evidence type="ECO:0008006" key="3">
    <source>
        <dbReference type="Google" id="ProtNLM"/>
    </source>
</evidence>
<dbReference type="HOGENOM" id="CLU_163344_0_0_10"/>
<dbReference type="PROSITE" id="PS51257">
    <property type="entry name" value="PROKAR_LIPOPROTEIN"/>
    <property type="match status" value="1"/>
</dbReference>
<dbReference type="EMBL" id="AMEQ01000032">
    <property type="protein sequence ID" value="EKY01048.1"/>
    <property type="molecule type" value="Genomic_DNA"/>
</dbReference>
<evidence type="ECO:0000313" key="2">
    <source>
        <dbReference type="Proteomes" id="UP000010408"/>
    </source>
</evidence>
<dbReference type="AlphaFoldDB" id="L1NCF4"/>
<organism evidence="1 2">
    <name type="scientific">Porphyromonas catoniae F0037</name>
    <dbReference type="NCBI Taxonomy" id="1127696"/>
    <lineage>
        <taxon>Bacteria</taxon>
        <taxon>Pseudomonadati</taxon>
        <taxon>Bacteroidota</taxon>
        <taxon>Bacteroidia</taxon>
        <taxon>Bacteroidales</taxon>
        <taxon>Porphyromonadaceae</taxon>
        <taxon>Porphyromonas</taxon>
    </lineage>
</organism>
<evidence type="ECO:0000313" key="1">
    <source>
        <dbReference type="EMBL" id="EKY01048.1"/>
    </source>
</evidence>
<sequence length="124" mass="15069">MRMFAKILQVSCVISSLLACKGPSREQSQQIRPQKLPTSYTPMELDSLYEPLYRDSFTLQEKHDEFRHPVEQKFLMEQRLAHNTWILEFTWRIKADSLITVWYIREADTLRILDWFRYSEYNEF</sequence>
<gene>
    <name evidence="1" type="ORF">HMPREF9134_01148</name>
</gene>
<proteinExistence type="predicted"/>
<name>L1NCF4_9PORP</name>
<comment type="caution">
    <text evidence="1">The sequence shown here is derived from an EMBL/GenBank/DDBJ whole genome shotgun (WGS) entry which is preliminary data.</text>
</comment>
<dbReference type="Proteomes" id="UP000010408">
    <property type="component" value="Unassembled WGS sequence"/>
</dbReference>